<dbReference type="RefSeq" id="WP_092406110.1">
    <property type="nucleotide sequence ID" value="NZ_FOVF01000006.1"/>
</dbReference>
<evidence type="ECO:0000256" key="5">
    <source>
        <dbReference type="ARBA" id="ARBA00023136"/>
    </source>
</evidence>
<dbReference type="SUPFAM" id="SSF103481">
    <property type="entry name" value="Multidrug resistance efflux transporter EmrE"/>
    <property type="match status" value="2"/>
</dbReference>
<evidence type="ECO:0000313" key="8">
    <source>
        <dbReference type="EMBL" id="SFN16954.1"/>
    </source>
</evidence>
<keyword evidence="9" id="KW-1185">Reference proteome</keyword>
<evidence type="ECO:0000256" key="1">
    <source>
        <dbReference type="ARBA" id="ARBA00004141"/>
    </source>
</evidence>
<feature type="transmembrane region" description="Helical" evidence="6">
    <location>
        <begin position="123"/>
        <end position="141"/>
    </location>
</feature>
<feature type="transmembrane region" description="Helical" evidence="6">
    <location>
        <begin position="91"/>
        <end position="111"/>
    </location>
</feature>
<dbReference type="Pfam" id="PF00892">
    <property type="entry name" value="EamA"/>
    <property type="match status" value="2"/>
</dbReference>
<dbReference type="AlphaFoldDB" id="A0A1I4WT05"/>
<dbReference type="Gene3D" id="1.10.3730.20">
    <property type="match status" value="2"/>
</dbReference>
<dbReference type="InterPro" id="IPR050638">
    <property type="entry name" value="AA-Vitamin_Transporters"/>
</dbReference>
<feature type="transmembrane region" description="Helical" evidence="6">
    <location>
        <begin position="265"/>
        <end position="282"/>
    </location>
</feature>
<organism evidence="8 9">
    <name type="scientific">Dokdonella immobilis</name>
    <dbReference type="NCBI Taxonomy" id="578942"/>
    <lineage>
        <taxon>Bacteria</taxon>
        <taxon>Pseudomonadati</taxon>
        <taxon>Pseudomonadota</taxon>
        <taxon>Gammaproteobacteria</taxon>
        <taxon>Lysobacterales</taxon>
        <taxon>Rhodanobacteraceae</taxon>
        <taxon>Dokdonella</taxon>
    </lineage>
</organism>
<feature type="domain" description="EamA" evidence="7">
    <location>
        <begin position="149"/>
        <end position="282"/>
    </location>
</feature>
<proteinExistence type="inferred from homology"/>
<reference evidence="8 9" key="1">
    <citation type="submission" date="2016-10" db="EMBL/GenBank/DDBJ databases">
        <authorList>
            <person name="de Groot N.N."/>
        </authorList>
    </citation>
    <scope>NUCLEOTIDE SEQUENCE [LARGE SCALE GENOMIC DNA]</scope>
    <source>
        <strain evidence="8 9">CGMCC 1.7659</strain>
    </source>
</reference>
<dbReference type="InterPro" id="IPR037185">
    <property type="entry name" value="EmrE-like"/>
</dbReference>
<sequence>MTPSSLLRLLLLGMIWGASFLFQRITVPAVGAPFTAAIRLALSALMLVVLLRLLGRSLDLRRQWRASLWLGTISAALPFLCFAYAARSLPAGYMAVINATVPLLTVVMAAILMRVRPSWSKRIGVVVGLIGVAVLARYGSLGMNAQALIAIGLCFVASALYAYSSLFIRRRHADTNPLVLAGSSQLGASVAILPLGLYNLPTAWPAPGVIVSLLVLGLVCTGLAYVLYFRLLSDIGSEKAVTNTFLVPVFAQVWGALFLHEHLTVAGAVGFGLVLLAVALVLEIHPWRKRATIPLR</sequence>
<comment type="similarity">
    <text evidence="2">Belongs to the EamA transporter family.</text>
</comment>
<evidence type="ECO:0000313" key="9">
    <source>
        <dbReference type="Proteomes" id="UP000198575"/>
    </source>
</evidence>
<evidence type="ECO:0000256" key="3">
    <source>
        <dbReference type="ARBA" id="ARBA00022692"/>
    </source>
</evidence>
<dbReference type="GO" id="GO:0016020">
    <property type="term" value="C:membrane"/>
    <property type="evidence" value="ECO:0007669"/>
    <property type="project" value="UniProtKB-SubCell"/>
</dbReference>
<accession>A0A1I4WT05</accession>
<feature type="transmembrane region" description="Helical" evidence="6">
    <location>
        <begin position="240"/>
        <end position="259"/>
    </location>
</feature>
<feature type="transmembrane region" description="Helical" evidence="6">
    <location>
        <begin position="178"/>
        <end position="198"/>
    </location>
</feature>
<evidence type="ECO:0000256" key="6">
    <source>
        <dbReference type="SAM" id="Phobius"/>
    </source>
</evidence>
<dbReference type="Proteomes" id="UP000198575">
    <property type="component" value="Unassembled WGS sequence"/>
</dbReference>
<feature type="transmembrane region" description="Helical" evidence="6">
    <location>
        <begin position="34"/>
        <end position="54"/>
    </location>
</feature>
<dbReference type="InterPro" id="IPR000620">
    <property type="entry name" value="EamA_dom"/>
</dbReference>
<dbReference type="OrthoDB" id="9810556at2"/>
<dbReference type="PANTHER" id="PTHR32322">
    <property type="entry name" value="INNER MEMBRANE TRANSPORTER"/>
    <property type="match status" value="1"/>
</dbReference>
<comment type="subcellular location">
    <subcellularLocation>
        <location evidence="1">Membrane</location>
        <topology evidence="1">Multi-pass membrane protein</topology>
    </subcellularLocation>
</comment>
<evidence type="ECO:0000256" key="2">
    <source>
        <dbReference type="ARBA" id="ARBA00007362"/>
    </source>
</evidence>
<feature type="domain" description="EamA" evidence="7">
    <location>
        <begin position="7"/>
        <end position="135"/>
    </location>
</feature>
<protein>
    <submittedName>
        <fullName evidence="8">Threonine/homoserine efflux transporter RhtA</fullName>
    </submittedName>
</protein>
<evidence type="ECO:0000256" key="4">
    <source>
        <dbReference type="ARBA" id="ARBA00022989"/>
    </source>
</evidence>
<evidence type="ECO:0000259" key="7">
    <source>
        <dbReference type="Pfam" id="PF00892"/>
    </source>
</evidence>
<feature type="transmembrane region" description="Helical" evidence="6">
    <location>
        <begin position="66"/>
        <end position="85"/>
    </location>
</feature>
<dbReference type="PANTHER" id="PTHR32322:SF2">
    <property type="entry name" value="EAMA DOMAIN-CONTAINING PROTEIN"/>
    <property type="match status" value="1"/>
</dbReference>
<keyword evidence="3 6" id="KW-0812">Transmembrane</keyword>
<feature type="transmembrane region" description="Helical" evidence="6">
    <location>
        <begin position="204"/>
        <end position="228"/>
    </location>
</feature>
<keyword evidence="4 6" id="KW-1133">Transmembrane helix</keyword>
<keyword evidence="5 6" id="KW-0472">Membrane</keyword>
<gene>
    <name evidence="8" type="ORF">SAMN05216289_10640</name>
</gene>
<name>A0A1I4WT05_9GAMM</name>
<dbReference type="EMBL" id="FOVF01000006">
    <property type="protein sequence ID" value="SFN16954.1"/>
    <property type="molecule type" value="Genomic_DNA"/>
</dbReference>
<feature type="transmembrane region" description="Helical" evidence="6">
    <location>
        <begin position="147"/>
        <end position="166"/>
    </location>
</feature>